<dbReference type="EMBL" id="GBXM01000765">
    <property type="protein sequence ID" value="JAI07813.1"/>
    <property type="molecule type" value="Transcribed_RNA"/>
</dbReference>
<protein>
    <submittedName>
        <fullName evidence="1">Uncharacterized protein</fullName>
    </submittedName>
</protein>
<proteinExistence type="predicted"/>
<accession>A0A0E9XYK7</accession>
<reference evidence="1" key="2">
    <citation type="journal article" date="2015" name="Fish Shellfish Immunol.">
        <title>Early steps in the European eel (Anguilla anguilla)-Vibrio vulnificus interaction in the gills: Role of the RtxA13 toxin.</title>
        <authorList>
            <person name="Callol A."/>
            <person name="Pajuelo D."/>
            <person name="Ebbesson L."/>
            <person name="Teles M."/>
            <person name="MacKenzie S."/>
            <person name="Amaro C."/>
        </authorList>
    </citation>
    <scope>NUCLEOTIDE SEQUENCE</scope>
</reference>
<organism evidence="1">
    <name type="scientific">Anguilla anguilla</name>
    <name type="common">European freshwater eel</name>
    <name type="synonym">Muraena anguilla</name>
    <dbReference type="NCBI Taxonomy" id="7936"/>
    <lineage>
        <taxon>Eukaryota</taxon>
        <taxon>Metazoa</taxon>
        <taxon>Chordata</taxon>
        <taxon>Craniata</taxon>
        <taxon>Vertebrata</taxon>
        <taxon>Euteleostomi</taxon>
        <taxon>Actinopterygii</taxon>
        <taxon>Neopterygii</taxon>
        <taxon>Teleostei</taxon>
        <taxon>Anguilliformes</taxon>
        <taxon>Anguillidae</taxon>
        <taxon>Anguilla</taxon>
    </lineage>
</organism>
<dbReference type="AlphaFoldDB" id="A0A0E9XYK7"/>
<name>A0A0E9XYK7_ANGAN</name>
<reference evidence="1" key="1">
    <citation type="submission" date="2014-11" db="EMBL/GenBank/DDBJ databases">
        <authorList>
            <person name="Amaro Gonzalez C."/>
        </authorList>
    </citation>
    <scope>NUCLEOTIDE SEQUENCE</scope>
</reference>
<sequence length="31" mass="3665">MGHFTDTSQIFTYTTQSKTHIHKQNTHTFLL</sequence>
<evidence type="ECO:0000313" key="1">
    <source>
        <dbReference type="EMBL" id="JAI07813.1"/>
    </source>
</evidence>